<organism evidence="2">
    <name type="scientific">Timema tahoe</name>
    <dbReference type="NCBI Taxonomy" id="61484"/>
    <lineage>
        <taxon>Eukaryota</taxon>
        <taxon>Metazoa</taxon>
        <taxon>Ecdysozoa</taxon>
        <taxon>Arthropoda</taxon>
        <taxon>Hexapoda</taxon>
        <taxon>Insecta</taxon>
        <taxon>Pterygota</taxon>
        <taxon>Neoptera</taxon>
        <taxon>Polyneoptera</taxon>
        <taxon>Phasmatodea</taxon>
        <taxon>Timematodea</taxon>
        <taxon>Timematoidea</taxon>
        <taxon>Timematidae</taxon>
        <taxon>Timema</taxon>
    </lineage>
</organism>
<gene>
    <name evidence="2" type="ORF">TTEB3V08_LOCUS7506</name>
</gene>
<evidence type="ECO:0000313" key="2">
    <source>
        <dbReference type="EMBL" id="CAD7459555.1"/>
    </source>
</evidence>
<dbReference type="AlphaFoldDB" id="A0A7R9IJW8"/>
<feature type="compositionally biased region" description="Polar residues" evidence="1">
    <location>
        <begin position="86"/>
        <end position="99"/>
    </location>
</feature>
<reference evidence="2" key="1">
    <citation type="submission" date="2020-11" db="EMBL/GenBank/DDBJ databases">
        <authorList>
            <person name="Tran Van P."/>
        </authorList>
    </citation>
    <scope>NUCLEOTIDE SEQUENCE</scope>
</reference>
<proteinExistence type="predicted"/>
<protein>
    <submittedName>
        <fullName evidence="2">Uncharacterized protein</fullName>
    </submittedName>
</protein>
<feature type="region of interest" description="Disordered" evidence="1">
    <location>
        <begin position="75"/>
        <end position="135"/>
    </location>
</feature>
<name>A0A7R9IJW8_9NEOP</name>
<feature type="compositionally biased region" description="Polar residues" evidence="1">
    <location>
        <begin position="7"/>
        <end position="16"/>
    </location>
</feature>
<evidence type="ECO:0000256" key="1">
    <source>
        <dbReference type="SAM" id="MobiDB-lite"/>
    </source>
</evidence>
<feature type="region of interest" description="Disordered" evidence="1">
    <location>
        <begin position="1"/>
        <end position="20"/>
    </location>
</feature>
<dbReference type="EMBL" id="OE002959">
    <property type="protein sequence ID" value="CAD7459555.1"/>
    <property type="molecule type" value="Genomic_DNA"/>
</dbReference>
<accession>A0A7R9IJW8</accession>
<sequence>MEEAIVSSEQDSNIQKTTKKHTLPIPYEKFKDLQQLKKFCGKEARTFYSQLPNMNTIVGAYGSAHLDVHLTESSSEQYLEPRTLNRKNNTVDRPTTSNEVLADTYPGKRNAVVDTLSRKFGEQGRQPGPTPTPEE</sequence>